<feature type="active site" description="Amidino-cysteine intermediate" evidence="5">
    <location>
        <position position="761"/>
    </location>
</feature>
<evidence type="ECO:0000313" key="8">
    <source>
        <dbReference type="EMBL" id="SHF15982.1"/>
    </source>
</evidence>
<keyword evidence="3" id="KW-0560">Oxidoreductase</keyword>
<evidence type="ECO:0000256" key="4">
    <source>
        <dbReference type="ARBA" id="ARBA00023004"/>
    </source>
</evidence>
<keyword evidence="8" id="KW-0378">Hydrolase</keyword>
<dbReference type="Proteomes" id="UP000184501">
    <property type="component" value="Unassembled WGS sequence"/>
</dbReference>
<dbReference type="SUPFAM" id="SSF51197">
    <property type="entry name" value="Clavaminate synthase-like"/>
    <property type="match status" value="1"/>
</dbReference>
<dbReference type="Gene3D" id="3.60.130.10">
    <property type="entry name" value="Clavaminate synthase-like"/>
    <property type="match status" value="1"/>
</dbReference>
<evidence type="ECO:0000256" key="3">
    <source>
        <dbReference type="ARBA" id="ARBA00023002"/>
    </source>
</evidence>
<feature type="region of interest" description="Disordered" evidence="6">
    <location>
        <begin position="306"/>
        <end position="434"/>
    </location>
</feature>
<dbReference type="GO" id="GO:0015067">
    <property type="term" value="F:amidinotransferase activity"/>
    <property type="evidence" value="ECO:0007669"/>
    <property type="project" value="InterPro"/>
</dbReference>
<organism evidence="8 9">
    <name type="scientific">Streptoalloteichus hindustanus</name>
    <dbReference type="NCBI Taxonomy" id="2017"/>
    <lineage>
        <taxon>Bacteria</taxon>
        <taxon>Bacillati</taxon>
        <taxon>Actinomycetota</taxon>
        <taxon>Actinomycetes</taxon>
        <taxon>Pseudonocardiales</taxon>
        <taxon>Pseudonocardiaceae</taxon>
        <taxon>Streptoalloteichus</taxon>
    </lineage>
</organism>
<evidence type="ECO:0000256" key="1">
    <source>
        <dbReference type="ARBA" id="ARBA00006943"/>
    </source>
</evidence>
<reference evidence="8 9" key="1">
    <citation type="submission" date="2016-11" db="EMBL/GenBank/DDBJ databases">
        <authorList>
            <person name="Jaros S."/>
            <person name="Januszkiewicz K."/>
            <person name="Wedrychowicz H."/>
        </authorList>
    </citation>
    <scope>NUCLEOTIDE SEQUENCE [LARGE SCALE GENOMIC DNA]</scope>
    <source>
        <strain evidence="8 9">DSM 44523</strain>
    </source>
</reference>
<dbReference type="RefSeq" id="WP_143174039.1">
    <property type="nucleotide sequence ID" value="NZ_FQVN01000002.1"/>
</dbReference>
<evidence type="ECO:0000259" key="7">
    <source>
        <dbReference type="Pfam" id="PF02668"/>
    </source>
</evidence>
<evidence type="ECO:0000256" key="2">
    <source>
        <dbReference type="ARBA" id="ARBA00022679"/>
    </source>
</evidence>
<dbReference type="AlphaFoldDB" id="A0A1M4ZDX2"/>
<keyword evidence="9" id="KW-1185">Reference proteome</keyword>
<dbReference type="EMBL" id="FQVN01000002">
    <property type="protein sequence ID" value="SHF15982.1"/>
    <property type="molecule type" value="Genomic_DNA"/>
</dbReference>
<dbReference type="STRING" id="2017.SAMN05444320_102694"/>
<keyword evidence="2" id="KW-0808">Transferase</keyword>
<dbReference type="GO" id="GO:0016491">
    <property type="term" value="F:oxidoreductase activity"/>
    <property type="evidence" value="ECO:0007669"/>
    <property type="project" value="UniProtKB-KW"/>
</dbReference>
<dbReference type="OrthoDB" id="258252at2"/>
<dbReference type="InterPro" id="IPR042098">
    <property type="entry name" value="TauD-like_sf"/>
</dbReference>
<dbReference type="InterPro" id="IPR033195">
    <property type="entry name" value="AmidinoTrfase"/>
</dbReference>
<comment type="similarity">
    <text evidence="1">Belongs to the amidinotransferase family.</text>
</comment>
<feature type="compositionally biased region" description="Basic and acidic residues" evidence="6">
    <location>
        <begin position="420"/>
        <end position="434"/>
    </location>
</feature>
<name>A0A1M4ZDX2_STRHI</name>
<dbReference type="InterPro" id="IPR003819">
    <property type="entry name" value="TauD/TfdA-like"/>
</dbReference>
<sequence length="777" mass="83538">MNRQTDLDGIVRLSPEDTRRIAAVANELDVDPQPRARSAAEWAEFAASVATAMPAALTQAAQRFATDGAPNHVLVVRGLPVDEHLQPTPTADDHRELGGTARRGVLAALGVLALLGRPPASTTPTASTGPREIPVARHITPALGQKRAGGPGEAVLLWRGADIPGDASRAHFGLLCLRGRPTTLFATARSLALEARWEQVLRDTRFVLHPNGAEPHPRTVLSGPRSDPRIGYDSLLLRPHRPDDAEAVEALRRLAVELRRVARRHVLEPGDFLLVDNHRTVHAHLFPRADRDNADWWLSRVLAPAVPPAPTAPAAPAAPTARHRRSTAPAPTPPAAPAGSAPPTNAPRTSAPPTTKVPPTSTPSTGVPPASASPTSAPPTSAGPPAPPTAARHPAPRPAPVRTAERGAPASGPPPVSRQQPEKPRPAHSHDEFSPLREVIVGDAANARIPDLQRDPSAWLAFYPDLTAAELTRVRTGRFPDRVLAETEEDLDRLVGSLRELGVVVHRPAPVDHDLMFVTPDWSSSGVTSYCPRDLTLVLGSTIIEAPSPTRSRQHELSAFRALFRRYLAAGSTWISAPRPELRDELYGVDDQGHPTLGEAEPAFDAANVLRCGRDLFYQVSVSGNEAGLRWLRSVVSLLGDYRVHPMHATCPGSHVDTALALIRPGLLLANPTSFTDDTLPKPLRRWEVLWCPPMREAAPLATPWPLASSWVGMNLLMVAPDLAIVDAAQGELIATLERHGVRVLPHSLRHARVLGGGFHCVTLDTVRDGELRDYCG</sequence>
<dbReference type="Gene3D" id="3.75.10.10">
    <property type="entry name" value="L-arginine/glycine Amidinotransferase, Chain A"/>
    <property type="match status" value="1"/>
</dbReference>
<feature type="domain" description="TauD/TfdA-like" evidence="7">
    <location>
        <begin position="208"/>
        <end position="283"/>
    </location>
</feature>
<feature type="active site" evidence="5">
    <location>
        <position position="605"/>
    </location>
</feature>
<evidence type="ECO:0000256" key="5">
    <source>
        <dbReference type="PIRSR" id="PIRSR633195-1"/>
    </source>
</evidence>
<dbReference type="PANTHER" id="PTHR10488">
    <property type="entry name" value="GLYCINE AMIDINOTRANSFERASE, MITOCHONDRIAL"/>
    <property type="match status" value="1"/>
</dbReference>
<accession>A0A1M4ZDX2</accession>
<feature type="compositionally biased region" description="Low complexity" evidence="6">
    <location>
        <begin position="337"/>
        <end position="380"/>
    </location>
</feature>
<dbReference type="GO" id="GO:0016787">
    <property type="term" value="F:hydrolase activity"/>
    <property type="evidence" value="ECO:0007669"/>
    <property type="project" value="UniProtKB-KW"/>
</dbReference>
<protein>
    <submittedName>
        <fullName evidence="8">N-Dimethylarginine dimethylaminohydrolase</fullName>
    </submittedName>
</protein>
<dbReference type="SUPFAM" id="SSF55909">
    <property type="entry name" value="Pentein"/>
    <property type="match status" value="1"/>
</dbReference>
<evidence type="ECO:0000313" key="9">
    <source>
        <dbReference type="Proteomes" id="UP000184501"/>
    </source>
</evidence>
<gene>
    <name evidence="8" type="ORF">SAMN05444320_102694</name>
</gene>
<evidence type="ECO:0000256" key="6">
    <source>
        <dbReference type="SAM" id="MobiDB-lite"/>
    </source>
</evidence>
<feature type="active site" evidence="5">
    <location>
        <position position="655"/>
    </location>
</feature>
<dbReference type="PANTHER" id="PTHR10488:SF1">
    <property type="entry name" value="GLYCINE AMIDINOTRANSFERASE, MITOCHONDRIAL"/>
    <property type="match status" value="1"/>
</dbReference>
<dbReference type="Pfam" id="PF02668">
    <property type="entry name" value="TauD"/>
    <property type="match status" value="1"/>
</dbReference>
<keyword evidence="4" id="KW-0408">Iron</keyword>
<proteinExistence type="inferred from homology"/>